<name>A0A2M8M308_9ACTN</name>
<protein>
    <submittedName>
        <fullName evidence="7">Sugar-binding protein</fullName>
    </submittedName>
</protein>
<evidence type="ECO:0000256" key="1">
    <source>
        <dbReference type="ARBA" id="ARBA00022475"/>
    </source>
</evidence>
<dbReference type="PANTHER" id="PTHR43649:SF33">
    <property type="entry name" value="POLYGALACTURONAN_RHAMNOGALACTURONAN-BINDING PROTEIN YTCQ"/>
    <property type="match status" value="1"/>
</dbReference>
<dbReference type="EMBL" id="PGGW01000019">
    <property type="protein sequence ID" value="PJE98589.1"/>
    <property type="molecule type" value="Genomic_DNA"/>
</dbReference>
<keyword evidence="5" id="KW-0449">Lipoprotein</keyword>
<keyword evidence="2 6" id="KW-0732">Signal</keyword>
<keyword evidence="3" id="KW-0472">Membrane</keyword>
<gene>
    <name evidence="7" type="ORF">CUT44_06710</name>
</gene>
<dbReference type="InterPro" id="IPR006059">
    <property type="entry name" value="SBP"/>
</dbReference>
<dbReference type="PANTHER" id="PTHR43649">
    <property type="entry name" value="ARABINOSE-BINDING PROTEIN-RELATED"/>
    <property type="match status" value="1"/>
</dbReference>
<dbReference type="Pfam" id="PF01547">
    <property type="entry name" value="SBP_bac_1"/>
    <property type="match status" value="1"/>
</dbReference>
<dbReference type="AlphaFoldDB" id="A0A2M8M308"/>
<keyword evidence="4" id="KW-0564">Palmitate</keyword>
<feature type="signal peptide" evidence="6">
    <location>
        <begin position="1"/>
        <end position="29"/>
    </location>
</feature>
<accession>A0A2M8M308</accession>
<keyword evidence="8" id="KW-1185">Reference proteome</keyword>
<evidence type="ECO:0000256" key="3">
    <source>
        <dbReference type="ARBA" id="ARBA00023136"/>
    </source>
</evidence>
<dbReference type="RefSeq" id="WP_100201427.1">
    <property type="nucleotide sequence ID" value="NZ_PGGW01000019.1"/>
</dbReference>
<evidence type="ECO:0000256" key="5">
    <source>
        <dbReference type="ARBA" id="ARBA00023288"/>
    </source>
</evidence>
<keyword evidence="1" id="KW-1003">Cell membrane</keyword>
<feature type="chain" id="PRO_5039595400" evidence="6">
    <location>
        <begin position="30"/>
        <end position="447"/>
    </location>
</feature>
<reference evidence="7 8" key="1">
    <citation type="submission" date="2017-11" db="EMBL/GenBank/DDBJ databases">
        <title>Streptomyces carmine sp. nov., a novel actinomycete isolated from Sophora alopecuroides in Xinjiang, China.</title>
        <authorList>
            <person name="Wang Y."/>
            <person name="Luo X."/>
            <person name="Wan C."/>
            <person name="Zhang L."/>
        </authorList>
    </citation>
    <scope>NUCLEOTIDE SEQUENCE [LARGE SCALE GENOMIC DNA]</scope>
    <source>
        <strain evidence="7 8">TRM SA0054</strain>
    </source>
</reference>
<dbReference type="Gene3D" id="3.40.190.10">
    <property type="entry name" value="Periplasmic binding protein-like II"/>
    <property type="match status" value="1"/>
</dbReference>
<evidence type="ECO:0000256" key="6">
    <source>
        <dbReference type="SAM" id="SignalP"/>
    </source>
</evidence>
<sequence length="447" mass="47688">MNRHTSRGTRARSLPALGIAAALALTATACGDSGTGTGGEGDGKGKIVFWDNNGGVRTEVWKKIIAEFEKRNPDIDVEYVGIPIADVQSKYDTAIQGGGDSLPDVGMVGTAYLAGMVAQGALDPVTDRIEDSPLRGKLVRGMVDSVRAAGGEEELFTVPTSANQGVLWYRTGLFEQAGLAPPTSWGNFYKAAEELTDREENRFGFTIRGGAGSVAQALEMMYAQSGIDSFWKGGRSTVDDPANVTALEKYVALYGRATPEADLNNDFTKMVATFTGGEVGMLQHNLGSYTDLVKAFGEEGIGGLPMPPATEGGPRTLVSNPVDGLGLFRSSENKAAAWEFVEFAASAEMNSLWNESAGSIPAHTDAADDEWLTAAGPTRTAMESLDDPDTRIVQLPYYLPDWNSISKADTEPAFQKLLLGEMSAEEFAGDLAERLDEAQAEWNEQKG</sequence>
<dbReference type="InterPro" id="IPR050490">
    <property type="entry name" value="Bact_solute-bd_prot1"/>
</dbReference>
<dbReference type="Proteomes" id="UP000230407">
    <property type="component" value="Unassembled WGS sequence"/>
</dbReference>
<evidence type="ECO:0000313" key="8">
    <source>
        <dbReference type="Proteomes" id="UP000230407"/>
    </source>
</evidence>
<dbReference type="PROSITE" id="PS51257">
    <property type="entry name" value="PROKAR_LIPOPROTEIN"/>
    <property type="match status" value="1"/>
</dbReference>
<comment type="caution">
    <text evidence="7">The sequence shown here is derived from an EMBL/GenBank/DDBJ whole genome shotgun (WGS) entry which is preliminary data.</text>
</comment>
<organism evidence="7 8">
    <name type="scientific">Streptomyces carminius</name>
    <dbReference type="NCBI Taxonomy" id="2665496"/>
    <lineage>
        <taxon>Bacteria</taxon>
        <taxon>Bacillati</taxon>
        <taxon>Actinomycetota</taxon>
        <taxon>Actinomycetes</taxon>
        <taxon>Kitasatosporales</taxon>
        <taxon>Streptomycetaceae</taxon>
        <taxon>Streptomyces</taxon>
    </lineage>
</organism>
<evidence type="ECO:0000256" key="2">
    <source>
        <dbReference type="ARBA" id="ARBA00022729"/>
    </source>
</evidence>
<dbReference type="CDD" id="cd13585">
    <property type="entry name" value="PBP2_TMBP_like"/>
    <property type="match status" value="1"/>
</dbReference>
<evidence type="ECO:0000256" key="4">
    <source>
        <dbReference type="ARBA" id="ARBA00023139"/>
    </source>
</evidence>
<evidence type="ECO:0000313" key="7">
    <source>
        <dbReference type="EMBL" id="PJE98589.1"/>
    </source>
</evidence>
<proteinExistence type="predicted"/>
<dbReference type="SUPFAM" id="SSF53850">
    <property type="entry name" value="Periplasmic binding protein-like II"/>
    <property type="match status" value="1"/>
</dbReference>